<reference evidence="4" key="1">
    <citation type="journal article" date="2014" name="Int. J. Syst. Evol. Microbiol.">
        <title>Complete genome sequence of Corynebacterium casei LMG S-19264T (=DSM 44701T), isolated from a smear-ripened cheese.</title>
        <authorList>
            <consortium name="US DOE Joint Genome Institute (JGI-PGF)"/>
            <person name="Walter F."/>
            <person name="Albersmeier A."/>
            <person name="Kalinowski J."/>
            <person name="Ruckert C."/>
        </authorList>
    </citation>
    <scope>NUCLEOTIDE SEQUENCE</scope>
    <source>
        <strain evidence="4">VKM B-2347</strain>
    </source>
</reference>
<dbReference type="EMBL" id="BSFI01000004">
    <property type="protein sequence ID" value="GLK67123.1"/>
    <property type="molecule type" value="Genomic_DNA"/>
</dbReference>
<gene>
    <name evidence="4" type="ORF">GCM10008179_07610</name>
</gene>
<evidence type="ECO:0000259" key="2">
    <source>
        <dbReference type="Pfam" id="PF00534"/>
    </source>
</evidence>
<dbReference type="GO" id="GO:0009103">
    <property type="term" value="P:lipopolysaccharide biosynthetic process"/>
    <property type="evidence" value="ECO:0007669"/>
    <property type="project" value="TreeGrafter"/>
</dbReference>
<dbReference type="CDD" id="cd03801">
    <property type="entry name" value="GT4_PimA-like"/>
    <property type="match status" value="1"/>
</dbReference>
<proteinExistence type="predicted"/>
<comment type="caution">
    <text evidence="4">The sequence shown here is derived from an EMBL/GenBank/DDBJ whole genome shotgun (WGS) entry which is preliminary data.</text>
</comment>
<dbReference type="GO" id="GO:0016757">
    <property type="term" value="F:glycosyltransferase activity"/>
    <property type="evidence" value="ECO:0007669"/>
    <property type="project" value="InterPro"/>
</dbReference>
<accession>A0A9W6MUQ1</accession>
<evidence type="ECO:0008006" key="6">
    <source>
        <dbReference type="Google" id="ProtNLM"/>
    </source>
</evidence>
<dbReference type="Pfam" id="PF00534">
    <property type="entry name" value="Glycos_transf_1"/>
    <property type="match status" value="1"/>
</dbReference>
<dbReference type="Pfam" id="PF13439">
    <property type="entry name" value="Glyco_transf_4"/>
    <property type="match status" value="1"/>
</dbReference>
<sequence length="631" mass="65894">MGEFVLAIPGDPETLTGGYIYDARVATELRARGHRVAILRLPDGFPMASEPAIGEALRLLGAASRSAALIVDGLAFGALPAAGLKALGRELIALIHHPLALETGLDRQTAERLRASEREALRCASAIITTSEATRALLVADHGATAEHILVAPPGVDAAPRAACAGAPPVILTVATITPRKNHARLAGALARLADIDWRWRIVGAADRDLACSAELRRLIEALGIGGRVEFAGELGAAELAAAYASADLFALPSRFEGYGMAWAEALARGLPVVAGDDAAAAALVPAAAGAHVGSVDALAAALRRLIADPEARRAAADAAWAHAATLPRWAQTANVFERLLEQPDASARVENFEAGWLDLRERADHAAWAHAPLARVRTVFGSRPTVSVADLGAGSGSTLRALSEHLGPRQSWTLIDHDPALLAHARRRLSDWADGAADAEGGLLLRKGEREITVAFEAHDLAATPLPASAASADLVTASAFFDLVGAEWLDRFSGLLAEAGRPLYARLTYDGRNAFLPAHPLDDAVNAAFNRHQGTDKGFGFALGSAAGAALDGRMAGAGYSVDLGPSVWRLGPDDEALTRKLLAGIAQAASEAPDPPHGLADWLAFRVAAIPRGSVEVWHLDGLFLPPQ</sequence>
<organism evidence="4 5">
    <name type="scientific">Hansschlegelia plantiphila</name>
    <dbReference type="NCBI Taxonomy" id="374655"/>
    <lineage>
        <taxon>Bacteria</taxon>
        <taxon>Pseudomonadati</taxon>
        <taxon>Pseudomonadota</taxon>
        <taxon>Alphaproteobacteria</taxon>
        <taxon>Hyphomicrobiales</taxon>
        <taxon>Methylopilaceae</taxon>
        <taxon>Hansschlegelia</taxon>
    </lineage>
</organism>
<dbReference type="Gene3D" id="3.40.50.150">
    <property type="entry name" value="Vaccinia Virus protein VP39"/>
    <property type="match status" value="1"/>
</dbReference>
<evidence type="ECO:0000313" key="5">
    <source>
        <dbReference type="Proteomes" id="UP001143372"/>
    </source>
</evidence>
<dbReference type="InterPro" id="IPR001296">
    <property type="entry name" value="Glyco_trans_1"/>
</dbReference>
<dbReference type="SUPFAM" id="SSF53335">
    <property type="entry name" value="S-adenosyl-L-methionine-dependent methyltransferases"/>
    <property type="match status" value="1"/>
</dbReference>
<dbReference type="PANTHER" id="PTHR46401:SF2">
    <property type="entry name" value="GLYCOSYLTRANSFERASE WBBK-RELATED"/>
    <property type="match status" value="1"/>
</dbReference>
<dbReference type="Proteomes" id="UP001143372">
    <property type="component" value="Unassembled WGS sequence"/>
</dbReference>
<feature type="domain" description="Glycosyl transferase family 1" evidence="2">
    <location>
        <begin position="167"/>
        <end position="320"/>
    </location>
</feature>
<evidence type="ECO:0000259" key="3">
    <source>
        <dbReference type="Pfam" id="PF13439"/>
    </source>
</evidence>
<dbReference type="RefSeq" id="WP_271167382.1">
    <property type="nucleotide sequence ID" value="NZ_BSFI01000004.1"/>
</dbReference>
<dbReference type="AlphaFoldDB" id="A0A9W6MUQ1"/>
<keyword evidence="1" id="KW-0808">Transferase</keyword>
<evidence type="ECO:0000313" key="4">
    <source>
        <dbReference type="EMBL" id="GLK67123.1"/>
    </source>
</evidence>
<protein>
    <recommendedName>
        <fullName evidence="6">Glycosyltransferase</fullName>
    </recommendedName>
</protein>
<evidence type="ECO:0000256" key="1">
    <source>
        <dbReference type="ARBA" id="ARBA00022679"/>
    </source>
</evidence>
<reference evidence="4" key="2">
    <citation type="submission" date="2023-01" db="EMBL/GenBank/DDBJ databases">
        <authorList>
            <person name="Sun Q."/>
            <person name="Evtushenko L."/>
        </authorList>
    </citation>
    <scope>NUCLEOTIDE SEQUENCE</scope>
    <source>
        <strain evidence="4">VKM B-2347</strain>
    </source>
</reference>
<keyword evidence="5" id="KW-1185">Reference proteome</keyword>
<dbReference type="Gene3D" id="3.40.50.2000">
    <property type="entry name" value="Glycogen Phosphorylase B"/>
    <property type="match status" value="2"/>
</dbReference>
<name>A0A9W6MUQ1_9HYPH</name>
<dbReference type="SUPFAM" id="SSF53756">
    <property type="entry name" value="UDP-Glycosyltransferase/glycogen phosphorylase"/>
    <property type="match status" value="1"/>
</dbReference>
<dbReference type="PANTHER" id="PTHR46401">
    <property type="entry name" value="GLYCOSYLTRANSFERASE WBBK-RELATED"/>
    <property type="match status" value="1"/>
</dbReference>
<dbReference type="InterPro" id="IPR029063">
    <property type="entry name" value="SAM-dependent_MTases_sf"/>
</dbReference>
<feature type="domain" description="Glycosyltransferase subfamily 4-like N-terminal" evidence="3">
    <location>
        <begin position="24"/>
        <end position="158"/>
    </location>
</feature>
<dbReference type="InterPro" id="IPR028098">
    <property type="entry name" value="Glyco_trans_4-like_N"/>
</dbReference>